<proteinExistence type="predicted"/>
<evidence type="ECO:0000313" key="2">
    <source>
        <dbReference type="Proteomes" id="UP001497700"/>
    </source>
</evidence>
<dbReference type="EMBL" id="MU393436">
    <property type="protein sequence ID" value="KAI4868627.1"/>
    <property type="molecule type" value="Genomic_DNA"/>
</dbReference>
<comment type="caution">
    <text evidence="1">The sequence shown here is derived from an EMBL/GenBank/DDBJ whole genome shotgun (WGS) entry which is preliminary data.</text>
</comment>
<keyword evidence="2" id="KW-1185">Reference proteome</keyword>
<reference evidence="1 2" key="1">
    <citation type="journal article" date="2022" name="New Phytol.">
        <title>Ecological generalism drives hyperdiversity of secondary metabolite gene clusters in xylarialean endophytes.</title>
        <authorList>
            <person name="Franco M.E.E."/>
            <person name="Wisecaver J.H."/>
            <person name="Arnold A.E."/>
            <person name="Ju Y.M."/>
            <person name="Slot J.C."/>
            <person name="Ahrendt S."/>
            <person name="Moore L.P."/>
            <person name="Eastman K.E."/>
            <person name="Scott K."/>
            <person name="Konkel Z."/>
            <person name="Mondo S.J."/>
            <person name="Kuo A."/>
            <person name="Hayes R.D."/>
            <person name="Haridas S."/>
            <person name="Andreopoulos B."/>
            <person name="Riley R."/>
            <person name="LaButti K."/>
            <person name="Pangilinan J."/>
            <person name="Lipzen A."/>
            <person name="Amirebrahimi M."/>
            <person name="Yan J."/>
            <person name="Adam C."/>
            <person name="Keymanesh K."/>
            <person name="Ng V."/>
            <person name="Louie K."/>
            <person name="Northen T."/>
            <person name="Drula E."/>
            <person name="Henrissat B."/>
            <person name="Hsieh H.M."/>
            <person name="Youens-Clark K."/>
            <person name="Lutzoni F."/>
            <person name="Miadlikowska J."/>
            <person name="Eastwood D.C."/>
            <person name="Hamelin R.C."/>
            <person name="Grigoriev I.V."/>
            <person name="U'Ren J.M."/>
        </authorList>
    </citation>
    <scope>NUCLEOTIDE SEQUENCE [LARGE SCALE GENOMIC DNA]</scope>
    <source>
        <strain evidence="1 2">CBS 119005</strain>
    </source>
</reference>
<gene>
    <name evidence="1" type="ORF">F4820DRAFT_99982</name>
</gene>
<protein>
    <submittedName>
        <fullName evidence="1">Uncharacterized protein</fullName>
    </submittedName>
</protein>
<name>A0ACB9ZA67_9PEZI</name>
<dbReference type="Proteomes" id="UP001497700">
    <property type="component" value="Unassembled WGS sequence"/>
</dbReference>
<accession>A0ACB9ZA67</accession>
<sequence>MSSNSNSSYSSSSVSYSSSTTHDGKTTGTRYAEHTTSDPSGTNTHTASQRLGGPTHHEHREYDASGRLISSEGRAVSGNNTDSSRRIEDVTDEQQRGMVEWK</sequence>
<evidence type="ECO:0000313" key="1">
    <source>
        <dbReference type="EMBL" id="KAI4868627.1"/>
    </source>
</evidence>
<organism evidence="1 2">
    <name type="scientific">Hypoxylon rubiginosum</name>
    <dbReference type="NCBI Taxonomy" id="110542"/>
    <lineage>
        <taxon>Eukaryota</taxon>
        <taxon>Fungi</taxon>
        <taxon>Dikarya</taxon>
        <taxon>Ascomycota</taxon>
        <taxon>Pezizomycotina</taxon>
        <taxon>Sordariomycetes</taxon>
        <taxon>Xylariomycetidae</taxon>
        <taxon>Xylariales</taxon>
        <taxon>Hypoxylaceae</taxon>
        <taxon>Hypoxylon</taxon>
    </lineage>
</organism>